<dbReference type="GO" id="GO:0009252">
    <property type="term" value="P:peptidoglycan biosynthetic process"/>
    <property type="evidence" value="ECO:0007669"/>
    <property type="project" value="UniProtKB-UniRule"/>
</dbReference>
<keyword evidence="6 10" id="KW-1133">Transmembrane helix</keyword>
<dbReference type="GO" id="GO:0005886">
    <property type="term" value="C:plasma membrane"/>
    <property type="evidence" value="ECO:0007669"/>
    <property type="project" value="UniProtKB-SubCell"/>
</dbReference>
<keyword evidence="10 11" id="KW-0813">Transport</keyword>
<dbReference type="EMBL" id="JACORU010000010">
    <property type="protein sequence ID" value="MBC5767420.1"/>
    <property type="molecule type" value="Genomic_DNA"/>
</dbReference>
<dbReference type="AlphaFoldDB" id="A0A923S4E8"/>
<evidence type="ECO:0000256" key="10">
    <source>
        <dbReference type="HAMAP-Rule" id="MF_02078"/>
    </source>
</evidence>
<dbReference type="InterPro" id="IPR051050">
    <property type="entry name" value="Lipid_II_flippase_MurJ/MviN"/>
</dbReference>
<reference evidence="12" key="1">
    <citation type="submission" date="2020-08" db="EMBL/GenBank/DDBJ databases">
        <title>Ramlibacter sp. GTP1 16S ribosomal RNA gene genome sequencing and assembly.</title>
        <authorList>
            <person name="Kang M."/>
        </authorList>
    </citation>
    <scope>NUCLEOTIDE SEQUENCE</scope>
    <source>
        <strain evidence="12">GTP1</strain>
    </source>
</reference>
<evidence type="ECO:0000256" key="2">
    <source>
        <dbReference type="ARBA" id="ARBA00022475"/>
    </source>
</evidence>
<proteinExistence type="inferred from homology"/>
<keyword evidence="13" id="KW-1185">Reference proteome</keyword>
<evidence type="ECO:0000256" key="5">
    <source>
        <dbReference type="ARBA" id="ARBA00022984"/>
    </source>
</evidence>
<evidence type="ECO:0000256" key="11">
    <source>
        <dbReference type="PIRNR" id="PIRNR002869"/>
    </source>
</evidence>
<keyword evidence="5 10" id="KW-0573">Peptidoglycan synthesis</keyword>
<evidence type="ECO:0000256" key="4">
    <source>
        <dbReference type="ARBA" id="ARBA00022960"/>
    </source>
</evidence>
<keyword evidence="10" id="KW-0997">Cell inner membrane</keyword>
<dbReference type="InterPro" id="IPR004268">
    <property type="entry name" value="MurJ"/>
</dbReference>
<dbReference type="PIRSF" id="PIRSF002869">
    <property type="entry name" value="MviN"/>
    <property type="match status" value="1"/>
</dbReference>
<gene>
    <name evidence="10 12" type="primary">murJ</name>
    <name evidence="12" type="ORF">H8R02_23340</name>
</gene>
<feature type="transmembrane region" description="Helical" evidence="10">
    <location>
        <begin position="134"/>
        <end position="151"/>
    </location>
</feature>
<comment type="function">
    <text evidence="8 10 11">Involved in peptidoglycan biosynthesis. Transports lipid-linked peptidoglycan precursors from the inner to the outer leaflet of the cytoplasmic membrane.</text>
</comment>
<dbReference type="GO" id="GO:0071555">
    <property type="term" value="P:cell wall organization"/>
    <property type="evidence" value="ECO:0007669"/>
    <property type="project" value="UniProtKB-UniRule"/>
</dbReference>
<keyword evidence="10 11" id="KW-0961">Cell wall biogenesis/degradation</keyword>
<sequence length="521" mass="55204">MSLFKAASTVSLLTLASRVTGLIRDLLMAAIFGASALTDAFNVAFRIPNLFRRLFAEGAFSQAFVPTVAHTKETEGEAATKRLVDDVATVLFWVLVVTCIVGVIGSPLLVWALASGLQKDPRAFDAAVVMTRWMFPYIGFMSLVALAAGILNTWKRFAVSAATPVLLNLCMIAAAWFGAPWFKSMGLEPILAMAGGVMLGGIVQLAVQFPALKRIGLMPRIGFTVAALKAAWADEGVRHVLRMMAPALLGVAVAQVSLLINTQIASHLETGSVTWLFYADRLMEFPTAMLGVALGVVLMPQLASARASQDADRYSAMLDWGLRLVVLLAVPAAVALLVFAKPLVATLFHYGAFKDSDVGKVAIALAGYGAGLVGLVAIKVLAPGYYASQDMKTPVRIAIVVLVVTQLLNIVLVPPLRHAGLALSISLGAMVNAGWLLVGLLKRGTYKPSPGWGLFLLQVFAGSALLAVFLMWASGAFPWLAWSAEKLLRAAVLGGLLAAAAAIYFAALAAAGVRLRQFVTR</sequence>
<keyword evidence="7 10" id="KW-0472">Membrane</keyword>
<evidence type="ECO:0000256" key="8">
    <source>
        <dbReference type="ARBA" id="ARBA00060041"/>
    </source>
</evidence>
<dbReference type="PRINTS" id="PR01806">
    <property type="entry name" value="VIRFACTRMVIN"/>
</dbReference>
<feature type="transmembrane region" description="Helical" evidence="10">
    <location>
        <begin position="419"/>
        <end position="441"/>
    </location>
</feature>
<evidence type="ECO:0000256" key="3">
    <source>
        <dbReference type="ARBA" id="ARBA00022692"/>
    </source>
</evidence>
<dbReference type="RefSeq" id="WP_187083905.1">
    <property type="nucleotide sequence ID" value="NZ_JACORU010000010.1"/>
</dbReference>
<dbReference type="GO" id="GO:0034204">
    <property type="term" value="P:lipid translocation"/>
    <property type="evidence" value="ECO:0007669"/>
    <property type="project" value="TreeGrafter"/>
</dbReference>
<feature type="transmembrane region" description="Helical" evidence="10">
    <location>
        <begin position="285"/>
        <end position="303"/>
    </location>
</feature>
<comment type="caution">
    <text evidence="12">The sequence shown here is derived from an EMBL/GenBank/DDBJ whole genome shotgun (WGS) entry which is preliminary data.</text>
</comment>
<feature type="transmembrane region" description="Helical" evidence="10">
    <location>
        <begin position="394"/>
        <end position="413"/>
    </location>
</feature>
<dbReference type="Pfam" id="PF03023">
    <property type="entry name" value="MurJ"/>
    <property type="match status" value="1"/>
</dbReference>
<keyword evidence="2 10" id="KW-1003">Cell membrane</keyword>
<feature type="transmembrane region" description="Helical" evidence="10">
    <location>
        <begin position="190"/>
        <end position="212"/>
    </location>
</feature>
<name>A0A923S4E8_9BURK</name>
<feature type="transmembrane region" description="Helical" evidence="10">
    <location>
        <begin position="90"/>
        <end position="114"/>
    </location>
</feature>
<evidence type="ECO:0000256" key="7">
    <source>
        <dbReference type="ARBA" id="ARBA00023136"/>
    </source>
</evidence>
<evidence type="ECO:0000256" key="9">
    <source>
        <dbReference type="ARBA" id="ARBA00061532"/>
    </source>
</evidence>
<feature type="transmembrane region" description="Helical" evidence="10">
    <location>
        <begin position="362"/>
        <end position="382"/>
    </location>
</feature>
<feature type="transmembrane region" description="Helical" evidence="10">
    <location>
        <begin position="26"/>
        <end position="45"/>
    </location>
</feature>
<dbReference type="HAMAP" id="MF_02078">
    <property type="entry name" value="MurJ_MviN"/>
    <property type="match status" value="1"/>
</dbReference>
<comment type="pathway">
    <text evidence="10">Cell wall biogenesis; peptidoglycan biosynthesis.</text>
</comment>
<feature type="transmembrane region" description="Helical" evidence="10">
    <location>
        <begin position="158"/>
        <end position="178"/>
    </location>
</feature>
<evidence type="ECO:0000256" key="1">
    <source>
        <dbReference type="ARBA" id="ARBA00004651"/>
    </source>
</evidence>
<accession>A0A923S4E8</accession>
<feature type="transmembrane region" description="Helical" evidence="10">
    <location>
        <begin position="453"/>
        <end position="475"/>
    </location>
</feature>
<feature type="transmembrane region" description="Helical" evidence="10">
    <location>
        <begin position="247"/>
        <end position="265"/>
    </location>
</feature>
<evidence type="ECO:0000256" key="6">
    <source>
        <dbReference type="ARBA" id="ARBA00022989"/>
    </source>
</evidence>
<protein>
    <recommendedName>
        <fullName evidence="10">Probable lipid II flippase MurJ</fullName>
    </recommendedName>
</protein>
<dbReference type="GO" id="GO:0008360">
    <property type="term" value="P:regulation of cell shape"/>
    <property type="evidence" value="ECO:0007669"/>
    <property type="project" value="UniProtKB-UniRule"/>
</dbReference>
<dbReference type="PANTHER" id="PTHR47019">
    <property type="entry name" value="LIPID II FLIPPASE MURJ"/>
    <property type="match status" value="1"/>
</dbReference>
<feature type="transmembrane region" description="Helical" evidence="10">
    <location>
        <begin position="487"/>
        <end position="513"/>
    </location>
</feature>
<keyword evidence="3 10" id="KW-0812">Transmembrane</keyword>
<dbReference type="NCBIfam" id="TIGR01695">
    <property type="entry name" value="murJ_mviN"/>
    <property type="match status" value="1"/>
</dbReference>
<evidence type="ECO:0000313" key="13">
    <source>
        <dbReference type="Proteomes" id="UP000596827"/>
    </source>
</evidence>
<dbReference type="PANTHER" id="PTHR47019:SF1">
    <property type="entry name" value="LIPID II FLIPPASE MURJ"/>
    <property type="match status" value="1"/>
</dbReference>
<feature type="transmembrane region" description="Helical" evidence="10">
    <location>
        <begin position="324"/>
        <end position="350"/>
    </location>
</feature>
<comment type="subcellular location">
    <subcellularLocation>
        <location evidence="10">Cell inner membrane</location>
        <topology evidence="10">Multi-pass membrane protein</topology>
    </subcellularLocation>
    <subcellularLocation>
        <location evidence="1">Cell membrane</location>
        <topology evidence="1">Multi-pass membrane protein</topology>
    </subcellularLocation>
</comment>
<comment type="similarity">
    <text evidence="9 10 11">Belongs to the MurJ/MviN family.</text>
</comment>
<dbReference type="GO" id="GO:0015648">
    <property type="term" value="F:lipid-linked peptidoglycan transporter activity"/>
    <property type="evidence" value="ECO:0007669"/>
    <property type="project" value="UniProtKB-UniRule"/>
</dbReference>
<keyword evidence="4 10" id="KW-0133">Cell shape</keyword>
<evidence type="ECO:0000313" key="12">
    <source>
        <dbReference type="EMBL" id="MBC5767420.1"/>
    </source>
</evidence>
<organism evidence="12 13">
    <name type="scientific">Ramlibacter albus</name>
    <dbReference type="NCBI Taxonomy" id="2079448"/>
    <lineage>
        <taxon>Bacteria</taxon>
        <taxon>Pseudomonadati</taxon>
        <taxon>Pseudomonadota</taxon>
        <taxon>Betaproteobacteria</taxon>
        <taxon>Burkholderiales</taxon>
        <taxon>Comamonadaceae</taxon>
        <taxon>Ramlibacter</taxon>
    </lineage>
</organism>
<dbReference type="CDD" id="cd13123">
    <property type="entry name" value="MATE_MurJ_like"/>
    <property type="match status" value="1"/>
</dbReference>
<dbReference type="Proteomes" id="UP000596827">
    <property type="component" value="Unassembled WGS sequence"/>
</dbReference>